<proteinExistence type="predicted"/>
<accession>A0A521DRG9</accession>
<dbReference type="AlphaFoldDB" id="A0A521DRG9"/>
<organism evidence="2 3">
    <name type="scientific">Gracilimonas mengyeensis</name>
    <dbReference type="NCBI Taxonomy" id="1302730"/>
    <lineage>
        <taxon>Bacteria</taxon>
        <taxon>Pseudomonadati</taxon>
        <taxon>Balneolota</taxon>
        <taxon>Balneolia</taxon>
        <taxon>Balneolales</taxon>
        <taxon>Balneolaceae</taxon>
        <taxon>Gracilimonas</taxon>
    </lineage>
</organism>
<reference evidence="2 3" key="1">
    <citation type="submission" date="2017-05" db="EMBL/GenBank/DDBJ databases">
        <authorList>
            <person name="Varghese N."/>
            <person name="Submissions S."/>
        </authorList>
    </citation>
    <scope>NUCLEOTIDE SEQUENCE [LARGE SCALE GENOMIC DNA]</scope>
    <source>
        <strain evidence="2 3">DSM 21985</strain>
    </source>
</reference>
<protein>
    <submittedName>
        <fullName evidence="2">Uncharacterized protein</fullName>
    </submittedName>
</protein>
<evidence type="ECO:0000313" key="3">
    <source>
        <dbReference type="Proteomes" id="UP000317557"/>
    </source>
</evidence>
<keyword evidence="1" id="KW-0732">Signal</keyword>
<dbReference type="RefSeq" id="WP_142454688.1">
    <property type="nucleotide sequence ID" value="NZ_FXTP01000009.1"/>
</dbReference>
<feature type="signal peptide" evidence="1">
    <location>
        <begin position="1"/>
        <end position="21"/>
    </location>
</feature>
<evidence type="ECO:0000313" key="2">
    <source>
        <dbReference type="EMBL" id="SMO74218.1"/>
    </source>
</evidence>
<dbReference type="EMBL" id="FXTP01000009">
    <property type="protein sequence ID" value="SMO74218.1"/>
    <property type="molecule type" value="Genomic_DNA"/>
</dbReference>
<feature type="chain" id="PRO_5021868279" evidence="1">
    <location>
        <begin position="22"/>
        <end position="59"/>
    </location>
</feature>
<evidence type="ECO:0000256" key="1">
    <source>
        <dbReference type="SAM" id="SignalP"/>
    </source>
</evidence>
<dbReference type="PROSITE" id="PS51257">
    <property type="entry name" value="PROKAR_LIPOPROTEIN"/>
    <property type="match status" value="1"/>
</dbReference>
<name>A0A521DRG9_9BACT</name>
<dbReference type="OrthoDB" id="1525251at2"/>
<gene>
    <name evidence="2" type="ORF">SAMN06265219_10939</name>
</gene>
<sequence length="59" mass="6258">MKALKSIFAILVIATLSFGCASVTDASLNDADQPDTEITADDAVFNGGNEMDPVIEKPW</sequence>
<keyword evidence="3" id="KW-1185">Reference proteome</keyword>
<dbReference type="Proteomes" id="UP000317557">
    <property type="component" value="Unassembled WGS sequence"/>
</dbReference>